<dbReference type="GeneID" id="18675875"/>
<protein>
    <submittedName>
        <fullName evidence="1">Uncharacterized protein</fullName>
    </submittedName>
</protein>
<accession>R7SFX6</accession>
<name>R7SFX6_FOMME</name>
<proteinExistence type="predicted"/>
<evidence type="ECO:0000313" key="1">
    <source>
        <dbReference type="EMBL" id="EJC97621.1"/>
    </source>
</evidence>
<dbReference type="Proteomes" id="UP000053630">
    <property type="component" value="Unassembled WGS sequence"/>
</dbReference>
<evidence type="ECO:0000313" key="2">
    <source>
        <dbReference type="Proteomes" id="UP000053630"/>
    </source>
</evidence>
<keyword evidence="2" id="KW-1185">Reference proteome</keyword>
<dbReference type="EMBL" id="JH717986">
    <property type="protein sequence ID" value="EJC97621.1"/>
    <property type="molecule type" value="Genomic_DNA"/>
</dbReference>
<gene>
    <name evidence="1" type="ORF">FOMMEDRAFT_162642</name>
</gene>
<dbReference type="KEGG" id="fme:FOMMEDRAFT_162642"/>
<organism evidence="1 2">
    <name type="scientific">Fomitiporia mediterranea (strain MF3/22)</name>
    <name type="common">Grapevine white-rot fungus</name>
    <dbReference type="NCBI Taxonomy" id="694068"/>
    <lineage>
        <taxon>Eukaryota</taxon>
        <taxon>Fungi</taxon>
        <taxon>Dikarya</taxon>
        <taxon>Basidiomycota</taxon>
        <taxon>Agaricomycotina</taxon>
        <taxon>Agaricomycetes</taxon>
        <taxon>Hymenochaetales</taxon>
        <taxon>Hymenochaetaceae</taxon>
        <taxon>Fomitiporia</taxon>
    </lineage>
</organism>
<dbReference type="RefSeq" id="XP_007272052.1">
    <property type="nucleotide sequence ID" value="XM_007271990.1"/>
</dbReference>
<sequence length="56" mass="6370">MAIRFRWRSLHLNVVLQSDLSTPSMCLSIAQGKEKIFRNNKAPSKERTANATPLWG</sequence>
<dbReference type="AlphaFoldDB" id="R7SFX6"/>
<reference evidence="2" key="1">
    <citation type="journal article" date="2012" name="Science">
        <title>The Paleozoic origin of enzymatic lignin decomposition reconstructed from 31 fungal genomes.</title>
        <authorList>
            <person name="Floudas D."/>
            <person name="Binder M."/>
            <person name="Riley R."/>
            <person name="Barry K."/>
            <person name="Blanchette R.A."/>
            <person name="Henrissat B."/>
            <person name="Martinez A.T."/>
            <person name="Otillar R."/>
            <person name="Spatafora J.W."/>
            <person name="Yadav J.S."/>
            <person name="Aerts A."/>
            <person name="Benoit I."/>
            <person name="Boyd A."/>
            <person name="Carlson A."/>
            <person name="Copeland A."/>
            <person name="Coutinho P.M."/>
            <person name="de Vries R.P."/>
            <person name="Ferreira P."/>
            <person name="Findley K."/>
            <person name="Foster B."/>
            <person name="Gaskell J."/>
            <person name="Glotzer D."/>
            <person name="Gorecki P."/>
            <person name="Heitman J."/>
            <person name="Hesse C."/>
            <person name="Hori C."/>
            <person name="Igarashi K."/>
            <person name="Jurgens J.A."/>
            <person name="Kallen N."/>
            <person name="Kersten P."/>
            <person name="Kohler A."/>
            <person name="Kuees U."/>
            <person name="Kumar T.K.A."/>
            <person name="Kuo A."/>
            <person name="LaButti K."/>
            <person name="Larrondo L.F."/>
            <person name="Lindquist E."/>
            <person name="Ling A."/>
            <person name="Lombard V."/>
            <person name="Lucas S."/>
            <person name="Lundell T."/>
            <person name="Martin R."/>
            <person name="McLaughlin D.J."/>
            <person name="Morgenstern I."/>
            <person name="Morin E."/>
            <person name="Murat C."/>
            <person name="Nagy L.G."/>
            <person name="Nolan M."/>
            <person name="Ohm R.A."/>
            <person name="Patyshakuliyeva A."/>
            <person name="Rokas A."/>
            <person name="Ruiz-Duenas F.J."/>
            <person name="Sabat G."/>
            <person name="Salamov A."/>
            <person name="Samejima M."/>
            <person name="Schmutz J."/>
            <person name="Slot J.C."/>
            <person name="St John F."/>
            <person name="Stenlid J."/>
            <person name="Sun H."/>
            <person name="Sun S."/>
            <person name="Syed K."/>
            <person name="Tsang A."/>
            <person name="Wiebenga A."/>
            <person name="Young D."/>
            <person name="Pisabarro A."/>
            <person name="Eastwood D.C."/>
            <person name="Martin F."/>
            <person name="Cullen D."/>
            <person name="Grigoriev I.V."/>
            <person name="Hibbett D.S."/>
        </authorList>
    </citation>
    <scope>NUCLEOTIDE SEQUENCE [LARGE SCALE GENOMIC DNA]</scope>
    <source>
        <strain evidence="2">MF3/22</strain>
    </source>
</reference>